<organism evidence="1 2">
    <name type="scientific">Bacillus infantis NRRL B-14911</name>
    <dbReference type="NCBI Taxonomy" id="1367477"/>
    <lineage>
        <taxon>Bacteria</taxon>
        <taxon>Bacillati</taxon>
        <taxon>Bacillota</taxon>
        <taxon>Bacilli</taxon>
        <taxon>Bacillales</taxon>
        <taxon>Bacillaceae</taxon>
        <taxon>Bacillus</taxon>
    </lineage>
</organism>
<accession>U5L833</accession>
<dbReference type="AlphaFoldDB" id="U5L833"/>
<evidence type="ECO:0000313" key="1">
    <source>
        <dbReference type="EMBL" id="AGX02782.1"/>
    </source>
</evidence>
<dbReference type="Proteomes" id="UP000017805">
    <property type="component" value="Chromosome"/>
</dbReference>
<sequence length="94" mass="10819">MNKRLRTEACLAAIPYLMLAGFSQSESHRDRPLGPTLKRAKGPVPLALTIFEQIDFYVFVLILARPMYMVLTYHKGYQFPFYLDALGYLSFHTS</sequence>
<dbReference type="KEGG" id="bif:N288_04125"/>
<reference evidence="1 2" key="1">
    <citation type="submission" date="2013-07" db="EMBL/GenBank/DDBJ databases">
        <title>Complete genome sequence of Bacillus infantis NRRL B-14911 that has potential to induce cardiac disease by antigenic mimicry.</title>
        <authorList>
            <person name="Massilamany C."/>
            <person name="Smith T.P.L."/>
            <person name="Loy J.D."/>
            <person name="Barletta R."/>
            <person name="Reddy J."/>
        </authorList>
    </citation>
    <scope>NUCLEOTIDE SEQUENCE [LARGE SCALE GENOMIC DNA]</scope>
    <source>
        <strain evidence="1 2">NRRL B-14911</strain>
    </source>
</reference>
<protein>
    <submittedName>
        <fullName evidence="1">Uncharacterized protein</fullName>
    </submittedName>
</protein>
<gene>
    <name evidence="1" type="ORF">N288_04125</name>
</gene>
<dbReference type="PATRIC" id="fig|1367477.3.peg.763"/>
<dbReference type="RefSeq" id="WP_022543405.1">
    <property type="nucleotide sequence ID" value="NC_022524.1"/>
</dbReference>
<dbReference type="HOGENOM" id="CLU_2380244_0_0_9"/>
<dbReference type="EMBL" id="CP006643">
    <property type="protein sequence ID" value="AGX02782.1"/>
    <property type="molecule type" value="Genomic_DNA"/>
</dbReference>
<name>U5L833_9BACI</name>
<proteinExistence type="predicted"/>
<keyword evidence="2" id="KW-1185">Reference proteome</keyword>
<evidence type="ECO:0000313" key="2">
    <source>
        <dbReference type="Proteomes" id="UP000017805"/>
    </source>
</evidence>